<dbReference type="PROSITE" id="PS00108">
    <property type="entry name" value="PROTEIN_KINASE_ST"/>
    <property type="match status" value="1"/>
</dbReference>
<evidence type="ECO:0000256" key="6">
    <source>
        <dbReference type="ARBA" id="ARBA00022840"/>
    </source>
</evidence>
<proteinExistence type="inferred from homology"/>
<comment type="catalytic activity">
    <reaction evidence="8">
        <text>L-seryl-[protein] + ATP = O-phospho-L-seryl-[protein] + ADP + H(+)</text>
        <dbReference type="Rhea" id="RHEA:17989"/>
        <dbReference type="Rhea" id="RHEA-COMP:9863"/>
        <dbReference type="Rhea" id="RHEA-COMP:11604"/>
        <dbReference type="ChEBI" id="CHEBI:15378"/>
        <dbReference type="ChEBI" id="CHEBI:29999"/>
        <dbReference type="ChEBI" id="CHEBI:30616"/>
        <dbReference type="ChEBI" id="CHEBI:83421"/>
        <dbReference type="ChEBI" id="CHEBI:456216"/>
        <dbReference type="EC" id="2.7.11.1"/>
    </reaction>
</comment>
<keyword evidence="2 10" id="KW-0723">Serine/threonine-protein kinase</keyword>
<evidence type="ECO:0000256" key="10">
    <source>
        <dbReference type="RuleBase" id="RU000304"/>
    </source>
</evidence>
<dbReference type="PANTHER" id="PTHR44899:SF6">
    <property type="entry name" value="SERINE_THREONINE PROTEIN KINASE"/>
    <property type="match status" value="1"/>
</dbReference>
<dbReference type="AlphaFoldDB" id="A0AB34IGA3"/>
<feature type="binding site" evidence="9">
    <location>
        <position position="39"/>
    </location>
    <ligand>
        <name>ATP</name>
        <dbReference type="ChEBI" id="CHEBI:30616"/>
    </ligand>
</feature>
<evidence type="ECO:0000256" key="9">
    <source>
        <dbReference type="PROSITE-ProRule" id="PRU10141"/>
    </source>
</evidence>
<dbReference type="InterPro" id="IPR017441">
    <property type="entry name" value="Protein_kinase_ATP_BS"/>
</dbReference>
<evidence type="ECO:0000256" key="2">
    <source>
        <dbReference type="ARBA" id="ARBA00022527"/>
    </source>
</evidence>
<dbReference type="Proteomes" id="UP001515480">
    <property type="component" value="Unassembled WGS sequence"/>
</dbReference>
<dbReference type="InterPro" id="IPR051131">
    <property type="entry name" value="NEK_Ser/Thr_kinase_NIMA"/>
</dbReference>
<comment type="caution">
    <text evidence="12">The sequence shown here is derived from an EMBL/GenBank/DDBJ whole genome shotgun (WGS) entry which is preliminary data.</text>
</comment>
<dbReference type="EMBL" id="JBGBPQ010000028">
    <property type="protein sequence ID" value="KAL1496874.1"/>
    <property type="molecule type" value="Genomic_DNA"/>
</dbReference>
<dbReference type="EC" id="2.7.11.1" evidence="1"/>
<evidence type="ECO:0000313" key="13">
    <source>
        <dbReference type="Proteomes" id="UP001515480"/>
    </source>
</evidence>
<evidence type="ECO:0000256" key="1">
    <source>
        <dbReference type="ARBA" id="ARBA00012513"/>
    </source>
</evidence>
<comment type="similarity">
    <text evidence="10">Belongs to the protein kinase superfamily.</text>
</comment>
<dbReference type="GO" id="GO:0004674">
    <property type="term" value="F:protein serine/threonine kinase activity"/>
    <property type="evidence" value="ECO:0007669"/>
    <property type="project" value="UniProtKB-KW"/>
</dbReference>
<dbReference type="Gene3D" id="3.30.200.20">
    <property type="entry name" value="Phosphorylase Kinase, domain 1"/>
    <property type="match status" value="1"/>
</dbReference>
<protein>
    <recommendedName>
        <fullName evidence="1">non-specific serine/threonine protein kinase</fullName>
        <ecNumber evidence="1">2.7.11.1</ecNumber>
    </recommendedName>
</protein>
<dbReference type="SMART" id="SM00220">
    <property type="entry name" value="S_TKc"/>
    <property type="match status" value="1"/>
</dbReference>
<evidence type="ECO:0000259" key="11">
    <source>
        <dbReference type="PROSITE" id="PS50011"/>
    </source>
</evidence>
<sequence length="341" mass="38104">MVSGAPMVDCEELGVIGRGMFGEAVLVQDSRTHEKMVVKHIPLAGLDEHEIKEALKEAKALRMLKHPNIVSFRKCWASDGVRPCVRLSENNYVEPRPVMNMAAFLQSVAQPEDPDALPRSLNILTDYVDGGSLDRLIARNSEPFAEQLISVWFAQMVMGVEHMHQHCILHRDIKPANIFITRTGVVKLGDLGSCKILETPNEQCTSEYGSPLYLGPEVWSHHIVTEKSDMWSLGCVVYELMSHVPPFEAPELSYKVITCQPSPLPSCYSKELCETVFERMLKKDPELRCSAQELMKEPYAKQSIASWLQISSSAGPSAGNEMQVDGTFVKKCIDSLTPWQS</sequence>
<reference evidence="12 13" key="1">
    <citation type="journal article" date="2024" name="Science">
        <title>Giant polyketide synthase enzymes in the biosynthesis of giant marine polyether toxins.</title>
        <authorList>
            <person name="Fallon T.R."/>
            <person name="Shende V.V."/>
            <person name="Wierzbicki I.H."/>
            <person name="Pendleton A.L."/>
            <person name="Watervoot N.F."/>
            <person name="Auber R.P."/>
            <person name="Gonzalez D.J."/>
            <person name="Wisecaver J.H."/>
            <person name="Moore B.S."/>
        </authorList>
    </citation>
    <scope>NUCLEOTIDE SEQUENCE [LARGE SCALE GENOMIC DNA]</scope>
    <source>
        <strain evidence="12 13">12B1</strain>
    </source>
</reference>
<comment type="catalytic activity">
    <reaction evidence="7">
        <text>L-threonyl-[protein] + ATP = O-phospho-L-threonyl-[protein] + ADP + H(+)</text>
        <dbReference type="Rhea" id="RHEA:46608"/>
        <dbReference type="Rhea" id="RHEA-COMP:11060"/>
        <dbReference type="Rhea" id="RHEA-COMP:11605"/>
        <dbReference type="ChEBI" id="CHEBI:15378"/>
        <dbReference type="ChEBI" id="CHEBI:30013"/>
        <dbReference type="ChEBI" id="CHEBI:30616"/>
        <dbReference type="ChEBI" id="CHEBI:61977"/>
        <dbReference type="ChEBI" id="CHEBI:456216"/>
        <dbReference type="EC" id="2.7.11.1"/>
    </reaction>
</comment>
<feature type="domain" description="Protein kinase" evidence="11">
    <location>
        <begin position="10"/>
        <end position="300"/>
    </location>
</feature>
<dbReference type="GO" id="GO:0005524">
    <property type="term" value="F:ATP binding"/>
    <property type="evidence" value="ECO:0007669"/>
    <property type="project" value="UniProtKB-UniRule"/>
</dbReference>
<dbReference type="InterPro" id="IPR000719">
    <property type="entry name" value="Prot_kinase_dom"/>
</dbReference>
<organism evidence="12 13">
    <name type="scientific">Prymnesium parvum</name>
    <name type="common">Toxic golden alga</name>
    <dbReference type="NCBI Taxonomy" id="97485"/>
    <lineage>
        <taxon>Eukaryota</taxon>
        <taxon>Haptista</taxon>
        <taxon>Haptophyta</taxon>
        <taxon>Prymnesiophyceae</taxon>
        <taxon>Prymnesiales</taxon>
        <taxon>Prymnesiaceae</taxon>
        <taxon>Prymnesium</taxon>
    </lineage>
</organism>
<evidence type="ECO:0000256" key="5">
    <source>
        <dbReference type="ARBA" id="ARBA00022777"/>
    </source>
</evidence>
<keyword evidence="5" id="KW-0418">Kinase</keyword>
<evidence type="ECO:0000313" key="12">
    <source>
        <dbReference type="EMBL" id="KAL1496874.1"/>
    </source>
</evidence>
<evidence type="ECO:0000256" key="3">
    <source>
        <dbReference type="ARBA" id="ARBA00022679"/>
    </source>
</evidence>
<keyword evidence="13" id="KW-1185">Reference proteome</keyword>
<keyword evidence="4 9" id="KW-0547">Nucleotide-binding</keyword>
<dbReference type="PANTHER" id="PTHR44899">
    <property type="entry name" value="CAMK FAMILY PROTEIN KINASE"/>
    <property type="match status" value="1"/>
</dbReference>
<name>A0AB34IGA3_PRYPA</name>
<dbReference type="PROSITE" id="PS00107">
    <property type="entry name" value="PROTEIN_KINASE_ATP"/>
    <property type="match status" value="1"/>
</dbReference>
<evidence type="ECO:0000256" key="7">
    <source>
        <dbReference type="ARBA" id="ARBA00047899"/>
    </source>
</evidence>
<dbReference type="InterPro" id="IPR008271">
    <property type="entry name" value="Ser/Thr_kinase_AS"/>
</dbReference>
<keyword evidence="6 9" id="KW-0067">ATP-binding</keyword>
<dbReference type="SUPFAM" id="SSF56112">
    <property type="entry name" value="Protein kinase-like (PK-like)"/>
    <property type="match status" value="1"/>
</dbReference>
<dbReference type="PROSITE" id="PS50011">
    <property type="entry name" value="PROTEIN_KINASE_DOM"/>
    <property type="match status" value="1"/>
</dbReference>
<dbReference type="Pfam" id="PF00069">
    <property type="entry name" value="Pkinase"/>
    <property type="match status" value="1"/>
</dbReference>
<evidence type="ECO:0000256" key="8">
    <source>
        <dbReference type="ARBA" id="ARBA00048679"/>
    </source>
</evidence>
<evidence type="ECO:0000256" key="4">
    <source>
        <dbReference type="ARBA" id="ARBA00022741"/>
    </source>
</evidence>
<keyword evidence="3" id="KW-0808">Transferase</keyword>
<accession>A0AB34IGA3</accession>
<dbReference type="Gene3D" id="1.10.510.10">
    <property type="entry name" value="Transferase(Phosphotransferase) domain 1"/>
    <property type="match status" value="1"/>
</dbReference>
<dbReference type="InterPro" id="IPR011009">
    <property type="entry name" value="Kinase-like_dom_sf"/>
</dbReference>
<gene>
    <name evidence="12" type="ORF">AB1Y20_014457</name>
</gene>